<feature type="domain" description="VTC" evidence="1">
    <location>
        <begin position="7"/>
        <end position="225"/>
    </location>
</feature>
<dbReference type="RefSeq" id="WP_154441983.1">
    <property type="nucleotide sequence ID" value="NZ_VUNQ01000044.1"/>
</dbReference>
<dbReference type="Proteomes" id="UP000469523">
    <property type="component" value="Unassembled WGS sequence"/>
</dbReference>
<protein>
    <submittedName>
        <fullName evidence="2">Polyphosphate polymerase domain-containing protein</fullName>
    </submittedName>
</protein>
<organism evidence="2 3">
    <name type="scientific">Tissierella pigra</name>
    <dbReference type="NCBI Taxonomy" id="2607614"/>
    <lineage>
        <taxon>Bacteria</taxon>
        <taxon>Bacillati</taxon>
        <taxon>Bacillota</taxon>
        <taxon>Tissierellia</taxon>
        <taxon>Tissierellales</taxon>
        <taxon>Tissierellaceae</taxon>
        <taxon>Tissierella</taxon>
    </lineage>
</organism>
<dbReference type="GO" id="GO:0006799">
    <property type="term" value="P:polyphosphate biosynthetic process"/>
    <property type="evidence" value="ECO:0007669"/>
    <property type="project" value="UniProtKB-ARBA"/>
</dbReference>
<sequence length="228" mass="27030">MNSIKYRHEHKLYINLGDYYVIRTRLKHLMKLDRNSKGDEGYFIRSIYFDDINDKALFEKIAGVNHREKFRIRFYNNDVSYIKLEKKIKNNGLTAKFSTLVSVDECNKILNEDIDWIRYKDDDLLKELYIKMKSELFRPKTIVDYNREAYTYSTGNVRVTFDKSIRTGIFSKKIFDKDIPTVKALDSNIIILEVKYDEFIPNIISDILQIGERRITSVSKYALSRAFG</sequence>
<dbReference type="CDD" id="cd07750">
    <property type="entry name" value="PolyPPase_VTC_like"/>
    <property type="match status" value="1"/>
</dbReference>
<dbReference type="InterPro" id="IPR018966">
    <property type="entry name" value="VTC_domain"/>
</dbReference>
<evidence type="ECO:0000313" key="3">
    <source>
        <dbReference type="Proteomes" id="UP000469523"/>
    </source>
</evidence>
<dbReference type="Gene3D" id="3.20.100.30">
    <property type="entry name" value="VTC, catalytic tunnel domain"/>
    <property type="match status" value="1"/>
</dbReference>
<dbReference type="InterPro" id="IPR042267">
    <property type="entry name" value="VTC_sf"/>
</dbReference>
<keyword evidence="3" id="KW-1185">Reference proteome</keyword>
<reference evidence="2 3" key="1">
    <citation type="submission" date="2019-09" db="EMBL/GenBank/DDBJ databases">
        <title>In-depth cultivation of the pig gut microbiome towards novel bacterial diversity and tailored functional studies.</title>
        <authorList>
            <person name="Wylensek D."/>
            <person name="Hitch T.C.A."/>
            <person name="Clavel T."/>
        </authorList>
    </citation>
    <scope>NUCLEOTIDE SEQUENCE [LARGE SCALE GENOMIC DNA]</scope>
    <source>
        <strain evidence="2 3">WCA3-693-APC-4?</strain>
    </source>
</reference>
<dbReference type="Pfam" id="PF09359">
    <property type="entry name" value="VTC"/>
    <property type="match status" value="1"/>
</dbReference>
<proteinExistence type="predicted"/>
<dbReference type="AlphaFoldDB" id="A0A6N7XYB5"/>
<gene>
    <name evidence="2" type="ORF">FYJ83_15195</name>
</gene>
<comment type="caution">
    <text evidence="2">The sequence shown here is derived from an EMBL/GenBank/DDBJ whole genome shotgun (WGS) entry which is preliminary data.</text>
</comment>
<evidence type="ECO:0000313" key="2">
    <source>
        <dbReference type="EMBL" id="MSU02807.1"/>
    </source>
</evidence>
<evidence type="ECO:0000259" key="1">
    <source>
        <dbReference type="Pfam" id="PF09359"/>
    </source>
</evidence>
<name>A0A6N7XYB5_9FIRM</name>
<accession>A0A6N7XYB5</accession>
<dbReference type="EMBL" id="VUNQ01000044">
    <property type="protein sequence ID" value="MSU02807.1"/>
    <property type="molecule type" value="Genomic_DNA"/>
</dbReference>